<protein>
    <submittedName>
        <fullName evidence="1">13718_t:CDS:1</fullName>
    </submittedName>
</protein>
<gene>
    <name evidence="1" type="ORF">ALEPTO_LOCUS13482</name>
</gene>
<dbReference type="EMBL" id="CAJVPS010043514">
    <property type="protein sequence ID" value="CAG8755956.1"/>
    <property type="molecule type" value="Genomic_DNA"/>
</dbReference>
<dbReference type="OrthoDB" id="2427080at2759"/>
<dbReference type="Proteomes" id="UP000789508">
    <property type="component" value="Unassembled WGS sequence"/>
</dbReference>
<evidence type="ECO:0000313" key="1">
    <source>
        <dbReference type="EMBL" id="CAG8755956.1"/>
    </source>
</evidence>
<comment type="caution">
    <text evidence="1">The sequence shown here is derived from an EMBL/GenBank/DDBJ whole genome shotgun (WGS) entry which is preliminary data.</text>
</comment>
<accession>A0A9N9J028</accession>
<sequence>PENEINITDSILEKPTNQLPENLENMSNPYFTNFTEMCFFTWVTKHSISTAAYQELVAIISNSQFNPLEMLRNIRSLKRYRLRLPSLPIHQHKVCINIHKSPSKSLSFKNAYTLSIIDHIQQVLKNLKLFSKMYFGPGVEGEERKEFWHGSIWSESPLFSDDTLKVTSS</sequence>
<name>A0A9N9J028_9GLOM</name>
<dbReference type="AlphaFoldDB" id="A0A9N9J028"/>
<organism evidence="1 2">
    <name type="scientific">Ambispora leptoticha</name>
    <dbReference type="NCBI Taxonomy" id="144679"/>
    <lineage>
        <taxon>Eukaryota</taxon>
        <taxon>Fungi</taxon>
        <taxon>Fungi incertae sedis</taxon>
        <taxon>Mucoromycota</taxon>
        <taxon>Glomeromycotina</taxon>
        <taxon>Glomeromycetes</taxon>
        <taxon>Archaeosporales</taxon>
        <taxon>Ambisporaceae</taxon>
        <taxon>Ambispora</taxon>
    </lineage>
</organism>
<evidence type="ECO:0000313" key="2">
    <source>
        <dbReference type="Proteomes" id="UP000789508"/>
    </source>
</evidence>
<reference evidence="1" key="1">
    <citation type="submission" date="2021-06" db="EMBL/GenBank/DDBJ databases">
        <authorList>
            <person name="Kallberg Y."/>
            <person name="Tangrot J."/>
            <person name="Rosling A."/>
        </authorList>
    </citation>
    <scope>NUCLEOTIDE SEQUENCE</scope>
    <source>
        <strain evidence="1">FL130A</strain>
    </source>
</reference>
<feature type="non-terminal residue" evidence="1">
    <location>
        <position position="1"/>
    </location>
</feature>
<keyword evidence="2" id="KW-1185">Reference proteome</keyword>
<feature type="non-terminal residue" evidence="1">
    <location>
        <position position="169"/>
    </location>
</feature>
<proteinExistence type="predicted"/>